<dbReference type="PANTHER" id="PTHR43804:SF7">
    <property type="entry name" value="LD18447P"/>
    <property type="match status" value="1"/>
</dbReference>
<evidence type="ECO:0000256" key="1">
    <source>
        <dbReference type="ARBA" id="ARBA00010835"/>
    </source>
</evidence>
<proteinExistence type="inferred from homology"/>
<dbReference type="GO" id="GO:0003747">
    <property type="term" value="F:translation release factor activity"/>
    <property type="evidence" value="ECO:0007669"/>
    <property type="project" value="InterPro"/>
</dbReference>
<feature type="domain" description="Peptide chain release factor" evidence="5">
    <location>
        <begin position="19"/>
        <end position="123"/>
    </location>
</feature>
<evidence type="ECO:0000259" key="5">
    <source>
        <dbReference type="SMART" id="SM00937"/>
    </source>
</evidence>
<reference evidence="6 7" key="1">
    <citation type="journal article" date="2015" name="Nature">
        <title>rRNA introns, odd ribosomes, and small enigmatic genomes across a large radiation of phyla.</title>
        <authorList>
            <person name="Brown C.T."/>
            <person name="Hug L.A."/>
            <person name="Thomas B.C."/>
            <person name="Sharon I."/>
            <person name="Castelle C.J."/>
            <person name="Singh A."/>
            <person name="Wilkins M.J."/>
            <person name="Williams K.H."/>
            <person name="Banfield J.F."/>
        </authorList>
    </citation>
    <scope>NUCLEOTIDE SEQUENCE [LARGE SCALE GENOMIC DNA]</scope>
</reference>
<evidence type="ECO:0000313" key="7">
    <source>
        <dbReference type="Proteomes" id="UP000034213"/>
    </source>
</evidence>
<dbReference type="InterPro" id="IPR050057">
    <property type="entry name" value="Prokaryotic/Mito_RF"/>
</dbReference>
<evidence type="ECO:0000256" key="2">
    <source>
        <dbReference type="ARBA" id="ARBA00022481"/>
    </source>
</evidence>
<dbReference type="PATRIC" id="fig|1618369.3.peg.532"/>
<comment type="caution">
    <text evidence="6">The sequence shown here is derived from an EMBL/GenBank/DDBJ whole genome shotgun (WGS) entry which is preliminary data.</text>
</comment>
<evidence type="ECO:0000313" key="6">
    <source>
        <dbReference type="EMBL" id="KKS79174.1"/>
    </source>
</evidence>
<dbReference type="InterPro" id="IPR000352">
    <property type="entry name" value="Pep_chain_release_fac_I"/>
</dbReference>
<sequence>MPNDYLKAELDRLDQKIIEAQASLSDPQLKHLAEEEIIKLEEQKKVLLESQQEKKKELKNEPLGNVILEIRPGAGGEEAKIFALDLENMYTRFALSQGLKVITVDTGMIKIKGSQAYPLFQFEAGGHRVQRVPVTESQGRIHTSTATVAVLPEVKETDIHLNSKDISIHFFHASSHGGQNVQKVSTAVRLTHKPTGIITTCQSQRFQEQNRKIAMELLRAKLYQLEQEKIAFQIGTARQGAGSGRRAEKIRTYNFPQNRVTDHRIGTSWKQLDKIMAGNLMPVIQKLNIFPSLPA</sequence>
<dbReference type="SMART" id="SM00937">
    <property type="entry name" value="PCRF"/>
    <property type="match status" value="1"/>
</dbReference>
<dbReference type="SUPFAM" id="SSF75620">
    <property type="entry name" value="Release factor"/>
    <property type="match status" value="1"/>
</dbReference>
<dbReference type="STRING" id="1618369.UV54_C0040G0010"/>
<feature type="coiled-coil region" evidence="4">
    <location>
        <begin position="3"/>
        <end position="61"/>
    </location>
</feature>
<organism evidence="6 7">
    <name type="scientific">Candidatus Beckwithbacteria bacterium GW2011_GWA2_43_10</name>
    <dbReference type="NCBI Taxonomy" id="1618369"/>
    <lineage>
        <taxon>Bacteria</taxon>
        <taxon>Candidatus Beckwithiibacteriota</taxon>
    </lineage>
</organism>
<comment type="similarity">
    <text evidence="1">Belongs to the prokaryotic/mitochondrial release factor family.</text>
</comment>
<dbReference type="AlphaFoldDB" id="A0A0G1C123"/>
<accession>A0A0G1C123</accession>
<name>A0A0G1C123_9BACT</name>
<dbReference type="Gene3D" id="3.30.160.20">
    <property type="match status" value="1"/>
</dbReference>
<dbReference type="Proteomes" id="UP000034213">
    <property type="component" value="Unassembled WGS sequence"/>
</dbReference>
<evidence type="ECO:0000256" key="3">
    <source>
        <dbReference type="ARBA" id="ARBA00022917"/>
    </source>
</evidence>
<dbReference type="Gene3D" id="3.30.70.1660">
    <property type="match status" value="2"/>
</dbReference>
<keyword evidence="4" id="KW-0175">Coiled coil</keyword>
<protein>
    <submittedName>
        <fullName evidence="6">Peptide chain release factor 1</fullName>
    </submittedName>
</protein>
<evidence type="ECO:0000256" key="4">
    <source>
        <dbReference type="SAM" id="Coils"/>
    </source>
</evidence>
<dbReference type="Pfam" id="PF03462">
    <property type="entry name" value="PCRF"/>
    <property type="match status" value="1"/>
</dbReference>
<dbReference type="InterPro" id="IPR005139">
    <property type="entry name" value="PCRF"/>
</dbReference>
<keyword evidence="2" id="KW-0488">Methylation</keyword>
<gene>
    <name evidence="6" type="ORF">UV54_C0040G0010</name>
</gene>
<dbReference type="Pfam" id="PF00472">
    <property type="entry name" value="RF-1"/>
    <property type="match status" value="1"/>
</dbReference>
<dbReference type="PANTHER" id="PTHR43804">
    <property type="entry name" value="LD18447P"/>
    <property type="match status" value="1"/>
</dbReference>
<dbReference type="GO" id="GO:0005737">
    <property type="term" value="C:cytoplasm"/>
    <property type="evidence" value="ECO:0007669"/>
    <property type="project" value="UniProtKB-ARBA"/>
</dbReference>
<dbReference type="EMBL" id="LCEW01000040">
    <property type="protein sequence ID" value="KKS79174.1"/>
    <property type="molecule type" value="Genomic_DNA"/>
</dbReference>
<keyword evidence="3" id="KW-0648">Protein biosynthesis</keyword>
<dbReference type="InterPro" id="IPR045853">
    <property type="entry name" value="Pep_chain_release_fac_I_sf"/>
</dbReference>